<sequence length="148" mass="16480">MAIETETEIAAPPCKVREILLDFSNYPKWHTGFIKQLEPEDTSKSLSSLQPGDKVKCNIDDMEFVASITENSENLFQWQGPPVYGLIAGLHSFHFDLADDGSSTVYKQTEKFSGPIAFLMTPSLLGRKMLGQFNQFNSHLKAYAEASG</sequence>
<evidence type="ECO:0000313" key="2">
    <source>
        <dbReference type="Proteomes" id="UP001201262"/>
    </source>
</evidence>
<dbReference type="CDD" id="cd07822">
    <property type="entry name" value="SRPBCC_4"/>
    <property type="match status" value="1"/>
</dbReference>
<dbReference type="GeneID" id="70249945"/>
<comment type="caution">
    <text evidence="1">The sequence shown here is derived from an EMBL/GenBank/DDBJ whole genome shotgun (WGS) entry which is preliminary data.</text>
</comment>
<dbReference type="Pfam" id="PF10604">
    <property type="entry name" value="Polyketide_cyc2"/>
    <property type="match status" value="1"/>
</dbReference>
<dbReference type="PANTHER" id="PTHR36166:SF1">
    <property type="entry name" value="SRPBCC DOMAIN-CONTAINING PROTEIN"/>
    <property type="match status" value="1"/>
</dbReference>
<protein>
    <recommendedName>
        <fullName evidence="3">Polyketide cyclase/dehydrase</fullName>
    </recommendedName>
</protein>
<dbReference type="InterPro" id="IPR023393">
    <property type="entry name" value="START-like_dom_sf"/>
</dbReference>
<proteinExistence type="predicted"/>
<evidence type="ECO:0000313" key="1">
    <source>
        <dbReference type="EMBL" id="KAH8705556.1"/>
    </source>
</evidence>
<dbReference type="Gene3D" id="3.30.530.20">
    <property type="match status" value="1"/>
</dbReference>
<organism evidence="1 2">
    <name type="scientific">Talaromyces proteolyticus</name>
    <dbReference type="NCBI Taxonomy" id="1131652"/>
    <lineage>
        <taxon>Eukaryota</taxon>
        <taxon>Fungi</taxon>
        <taxon>Dikarya</taxon>
        <taxon>Ascomycota</taxon>
        <taxon>Pezizomycotina</taxon>
        <taxon>Eurotiomycetes</taxon>
        <taxon>Eurotiomycetidae</taxon>
        <taxon>Eurotiales</taxon>
        <taxon>Trichocomaceae</taxon>
        <taxon>Talaromyces</taxon>
        <taxon>Talaromyces sect. Bacilispori</taxon>
    </lineage>
</organism>
<evidence type="ECO:0008006" key="3">
    <source>
        <dbReference type="Google" id="ProtNLM"/>
    </source>
</evidence>
<gene>
    <name evidence="1" type="ORF">BGW36DRAFT_422110</name>
</gene>
<reference evidence="1" key="1">
    <citation type="submission" date="2021-12" db="EMBL/GenBank/DDBJ databases">
        <title>Convergent genome expansion in fungi linked to evolution of root-endophyte symbiosis.</title>
        <authorList>
            <consortium name="DOE Joint Genome Institute"/>
            <person name="Ke Y.-H."/>
            <person name="Bonito G."/>
            <person name="Liao H.-L."/>
            <person name="Looney B."/>
            <person name="Rojas-Flechas A."/>
            <person name="Nash J."/>
            <person name="Hameed K."/>
            <person name="Schadt C."/>
            <person name="Martin F."/>
            <person name="Crous P.W."/>
            <person name="Miettinen O."/>
            <person name="Magnuson J.K."/>
            <person name="Labbe J."/>
            <person name="Jacobson D."/>
            <person name="Doktycz M.J."/>
            <person name="Veneault-Fourrey C."/>
            <person name="Kuo A."/>
            <person name="Mondo S."/>
            <person name="Calhoun S."/>
            <person name="Riley R."/>
            <person name="Ohm R."/>
            <person name="LaButti K."/>
            <person name="Andreopoulos B."/>
            <person name="Pangilinan J."/>
            <person name="Nolan M."/>
            <person name="Tritt A."/>
            <person name="Clum A."/>
            <person name="Lipzen A."/>
            <person name="Daum C."/>
            <person name="Barry K."/>
            <person name="Grigoriev I.V."/>
            <person name="Vilgalys R."/>
        </authorList>
    </citation>
    <scope>NUCLEOTIDE SEQUENCE</scope>
    <source>
        <strain evidence="1">PMI_201</strain>
    </source>
</reference>
<keyword evidence="2" id="KW-1185">Reference proteome</keyword>
<dbReference type="SUPFAM" id="SSF55961">
    <property type="entry name" value="Bet v1-like"/>
    <property type="match status" value="1"/>
</dbReference>
<name>A0AAD4L5N5_9EURO</name>
<dbReference type="InterPro" id="IPR019587">
    <property type="entry name" value="Polyketide_cyclase/dehydratase"/>
</dbReference>
<dbReference type="AlphaFoldDB" id="A0AAD4L5N5"/>
<dbReference type="PANTHER" id="PTHR36166">
    <property type="entry name" value="CHROMOSOME 9, WHOLE GENOME SHOTGUN SEQUENCE"/>
    <property type="match status" value="1"/>
</dbReference>
<dbReference type="EMBL" id="JAJTJA010000001">
    <property type="protein sequence ID" value="KAH8705556.1"/>
    <property type="molecule type" value="Genomic_DNA"/>
</dbReference>
<accession>A0AAD4L5N5</accession>
<dbReference type="Proteomes" id="UP001201262">
    <property type="component" value="Unassembled WGS sequence"/>
</dbReference>
<dbReference type="RefSeq" id="XP_046078177.1">
    <property type="nucleotide sequence ID" value="XM_046219658.1"/>
</dbReference>